<proteinExistence type="predicted"/>
<dbReference type="EMBL" id="MU006754">
    <property type="protein sequence ID" value="KAF2621507.1"/>
    <property type="molecule type" value="Genomic_DNA"/>
</dbReference>
<protein>
    <submittedName>
        <fullName evidence="1">Nicotianamine synthase</fullName>
    </submittedName>
</protein>
<organism evidence="1 2">
    <name type="scientific">Macroventuria anomochaeta</name>
    <dbReference type="NCBI Taxonomy" id="301207"/>
    <lineage>
        <taxon>Eukaryota</taxon>
        <taxon>Fungi</taxon>
        <taxon>Dikarya</taxon>
        <taxon>Ascomycota</taxon>
        <taxon>Pezizomycotina</taxon>
        <taxon>Dothideomycetes</taxon>
        <taxon>Pleosporomycetidae</taxon>
        <taxon>Pleosporales</taxon>
        <taxon>Pleosporineae</taxon>
        <taxon>Didymellaceae</taxon>
        <taxon>Macroventuria</taxon>
    </lineage>
</organism>
<name>A0ACB6RJI9_9PLEO</name>
<accession>A0ACB6RJI9</accession>
<sequence length="311" mass="34377">MTPASTLQTPPKTATPNAISAQTLATEIRDIYRVLSELPDLAPEDKVNALLTRLVSLCIVPYSHECVSYFFGIQGIRTLCEQLRPLCTTAEGELERFWAKKIIDESPDTLPASPTQARTLLTTFPYHQNYIDLSRIECSTLSAFLFTPTTPQNIAFIGSGPLPLTSLCILDIYPSTHVHNIDRDTSALSISRQLCEKLGYAERMSFACADVSVEESDVGEGVKWEDFDVVFLAALVGIDTPSKLSILESLVKKLRPGALVVARSAKGLRGVLYPILELGDDMERVGLEMLIEVHPWTKVVNSVILLRVKER</sequence>
<comment type="caution">
    <text evidence="1">The sequence shown here is derived from an EMBL/GenBank/DDBJ whole genome shotgun (WGS) entry which is preliminary data.</text>
</comment>
<gene>
    <name evidence="1" type="ORF">BU25DRAFT_354178</name>
</gene>
<dbReference type="Proteomes" id="UP000799754">
    <property type="component" value="Unassembled WGS sequence"/>
</dbReference>
<reference evidence="1" key="1">
    <citation type="journal article" date="2020" name="Stud. Mycol.">
        <title>101 Dothideomycetes genomes: a test case for predicting lifestyles and emergence of pathogens.</title>
        <authorList>
            <person name="Haridas S."/>
            <person name="Albert R."/>
            <person name="Binder M."/>
            <person name="Bloem J."/>
            <person name="Labutti K."/>
            <person name="Salamov A."/>
            <person name="Andreopoulos B."/>
            <person name="Baker S."/>
            <person name="Barry K."/>
            <person name="Bills G."/>
            <person name="Bluhm B."/>
            <person name="Cannon C."/>
            <person name="Castanera R."/>
            <person name="Culley D."/>
            <person name="Daum C."/>
            <person name="Ezra D."/>
            <person name="Gonzalez J."/>
            <person name="Henrissat B."/>
            <person name="Kuo A."/>
            <person name="Liang C."/>
            <person name="Lipzen A."/>
            <person name="Lutzoni F."/>
            <person name="Magnuson J."/>
            <person name="Mondo S."/>
            <person name="Nolan M."/>
            <person name="Ohm R."/>
            <person name="Pangilinan J."/>
            <person name="Park H.-J."/>
            <person name="Ramirez L."/>
            <person name="Alfaro M."/>
            <person name="Sun H."/>
            <person name="Tritt A."/>
            <person name="Yoshinaga Y."/>
            <person name="Zwiers L.-H."/>
            <person name="Turgeon B."/>
            <person name="Goodwin S."/>
            <person name="Spatafora J."/>
            <person name="Crous P."/>
            <person name="Grigoriev I."/>
        </authorList>
    </citation>
    <scope>NUCLEOTIDE SEQUENCE</scope>
    <source>
        <strain evidence="1">CBS 525.71</strain>
    </source>
</reference>
<evidence type="ECO:0000313" key="2">
    <source>
        <dbReference type="Proteomes" id="UP000799754"/>
    </source>
</evidence>
<evidence type="ECO:0000313" key="1">
    <source>
        <dbReference type="EMBL" id="KAF2621507.1"/>
    </source>
</evidence>
<keyword evidence="2" id="KW-1185">Reference proteome</keyword>